<dbReference type="Proteomes" id="UP001147733">
    <property type="component" value="Unassembled WGS sequence"/>
</dbReference>
<reference evidence="1" key="1">
    <citation type="submission" date="2022-11" db="EMBL/GenBank/DDBJ databases">
        <authorList>
            <person name="Petersen C."/>
        </authorList>
    </citation>
    <scope>NUCLEOTIDE SEQUENCE</scope>
    <source>
        <strain evidence="1">IBT 23319</strain>
    </source>
</reference>
<dbReference type="Gene3D" id="3.40.50.1820">
    <property type="entry name" value="alpha/beta hydrolase"/>
    <property type="match status" value="1"/>
</dbReference>
<dbReference type="AlphaFoldDB" id="A0A9W9P1Q7"/>
<gene>
    <name evidence="1" type="ORF">N7469_005617</name>
</gene>
<dbReference type="InterPro" id="IPR029058">
    <property type="entry name" value="AB_hydrolase_fold"/>
</dbReference>
<name>A0A9W9P1Q7_PENCI</name>
<dbReference type="GO" id="GO:0017000">
    <property type="term" value="P:antibiotic biosynthetic process"/>
    <property type="evidence" value="ECO:0007669"/>
    <property type="project" value="UniProtKB-ARBA"/>
</dbReference>
<protein>
    <submittedName>
        <fullName evidence="1">Uncharacterized protein</fullName>
    </submittedName>
</protein>
<evidence type="ECO:0000313" key="1">
    <source>
        <dbReference type="EMBL" id="KAJ5233851.1"/>
    </source>
</evidence>
<organism evidence="1 2">
    <name type="scientific">Penicillium citrinum</name>
    <dbReference type="NCBI Taxonomy" id="5077"/>
    <lineage>
        <taxon>Eukaryota</taxon>
        <taxon>Fungi</taxon>
        <taxon>Dikarya</taxon>
        <taxon>Ascomycota</taxon>
        <taxon>Pezizomycotina</taxon>
        <taxon>Eurotiomycetes</taxon>
        <taxon>Eurotiomycetidae</taxon>
        <taxon>Eurotiales</taxon>
        <taxon>Aspergillaceae</taxon>
        <taxon>Penicillium</taxon>
    </lineage>
</organism>
<sequence>MKRPFRIDQAYWLDHREFKPIETIQGLKCPVLVMQGGRDYQVTAQDDHEQWNTALCEKKNARFRLYEDLNPDSSSVK</sequence>
<dbReference type="GeneID" id="81383704"/>
<dbReference type="SUPFAM" id="SSF53474">
    <property type="entry name" value="alpha/beta-Hydrolases"/>
    <property type="match status" value="1"/>
</dbReference>
<dbReference type="RefSeq" id="XP_056501351.1">
    <property type="nucleotide sequence ID" value="XM_056644537.1"/>
</dbReference>
<comment type="caution">
    <text evidence="1">The sequence shown here is derived from an EMBL/GenBank/DDBJ whole genome shotgun (WGS) entry which is preliminary data.</text>
</comment>
<reference evidence="1" key="2">
    <citation type="journal article" date="2023" name="IMA Fungus">
        <title>Comparative genomic study of the Penicillium genus elucidates a diverse pangenome and 15 lateral gene transfer events.</title>
        <authorList>
            <person name="Petersen C."/>
            <person name="Sorensen T."/>
            <person name="Nielsen M.R."/>
            <person name="Sondergaard T.E."/>
            <person name="Sorensen J.L."/>
            <person name="Fitzpatrick D.A."/>
            <person name="Frisvad J.C."/>
            <person name="Nielsen K.L."/>
        </authorList>
    </citation>
    <scope>NUCLEOTIDE SEQUENCE</scope>
    <source>
        <strain evidence="1">IBT 23319</strain>
    </source>
</reference>
<dbReference type="EMBL" id="JAPQKT010000004">
    <property type="protein sequence ID" value="KAJ5233851.1"/>
    <property type="molecule type" value="Genomic_DNA"/>
</dbReference>
<proteinExistence type="predicted"/>
<keyword evidence="2" id="KW-1185">Reference proteome</keyword>
<evidence type="ECO:0000313" key="2">
    <source>
        <dbReference type="Proteomes" id="UP001147733"/>
    </source>
</evidence>
<dbReference type="OrthoDB" id="10249433at2759"/>
<dbReference type="GO" id="GO:0072330">
    <property type="term" value="P:monocarboxylic acid biosynthetic process"/>
    <property type="evidence" value="ECO:0007669"/>
    <property type="project" value="UniProtKB-ARBA"/>
</dbReference>
<accession>A0A9W9P1Q7</accession>